<feature type="coiled-coil region" evidence="1">
    <location>
        <begin position="15"/>
        <end position="49"/>
    </location>
</feature>
<protein>
    <submittedName>
        <fullName evidence="2">Uncharacterized protein</fullName>
    </submittedName>
</protein>
<name>A0A8S5TZT1_9CAUD</name>
<reference evidence="2" key="1">
    <citation type="journal article" date="2021" name="Proc. Natl. Acad. Sci. U.S.A.">
        <title>A Catalog of Tens of Thousands of Viruses from Human Metagenomes Reveals Hidden Associations with Chronic Diseases.</title>
        <authorList>
            <person name="Tisza M.J."/>
            <person name="Buck C.B."/>
        </authorList>
    </citation>
    <scope>NUCLEOTIDE SEQUENCE</scope>
    <source>
        <strain evidence="2">Cttph48</strain>
    </source>
</reference>
<keyword evidence="1" id="KW-0175">Coiled coil</keyword>
<accession>A0A8S5TZT1</accession>
<dbReference type="EMBL" id="BK015966">
    <property type="protein sequence ID" value="DAF87687.1"/>
    <property type="molecule type" value="Genomic_DNA"/>
</dbReference>
<evidence type="ECO:0000256" key="1">
    <source>
        <dbReference type="SAM" id="Coils"/>
    </source>
</evidence>
<sequence length="88" mass="10541">MTDVEKINELVQTCKDTDEMKINKLKNEINKLKKEIKELKAHCRAVDDVNAKMKNCVNCKYSEDYDYYRDKKCCMCSSKYSKWELKEE</sequence>
<evidence type="ECO:0000313" key="2">
    <source>
        <dbReference type="EMBL" id="DAF87687.1"/>
    </source>
</evidence>
<organism evidence="2">
    <name type="scientific">Myoviridae sp. cttph48</name>
    <dbReference type="NCBI Taxonomy" id="2825196"/>
    <lineage>
        <taxon>Viruses</taxon>
        <taxon>Duplodnaviria</taxon>
        <taxon>Heunggongvirae</taxon>
        <taxon>Uroviricota</taxon>
        <taxon>Caudoviricetes</taxon>
    </lineage>
</organism>
<proteinExistence type="predicted"/>
<dbReference type="Gene3D" id="1.20.5.1700">
    <property type="match status" value="1"/>
</dbReference>